<evidence type="ECO:0008006" key="4">
    <source>
        <dbReference type="Google" id="ProtNLM"/>
    </source>
</evidence>
<evidence type="ECO:0000256" key="1">
    <source>
        <dbReference type="SAM" id="MobiDB-lite"/>
    </source>
</evidence>
<proteinExistence type="predicted"/>
<comment type="caution">
    <text evidence="2">The sequence shown here is derived from an EMBL/GenBank/DDBJ whole genome shotgun (WGS) entry which is preliminary data.</text>
</comment>
<dbReference type="Pfam" id="PF14223">
    <property type="entry name" value="Retrotran_gag_2"/>
    <property type="match status" value="1"/>
</dbReference>
<organism evidence="2 3">
    <name type="scientific">Tanacetum coccineum</name>
    <dbReference type="NCBI Taxonomy" id="301880"/>
    <lineage>
        <taxon>Eukaryota</taxon>
        <taxon>Viridiplantae</taxon>
        <taxon>Streptophyta</taxon>
        <taxon>Embryophyta</taxon>
        <taxon>Tracheophyta</taxon>
        <taxon>Spermatophyta</taxon>
        <taxon>Magnoliopsida</taxon>
        <taxon>eudicotyledons</taxon>
        <taxon>Gunneridae</taxon>
        <taxon>Pentapetalae</taxon>
        <taxon>asterids</taxon>
        <taxon>campanulids</taxon>
        <taxon>Asterales</taxon>
        <taxon>Asteraceae</taxon>
        <taxon>Asteroideae</taxon>
        <taxon>Anthemideae</taxon>
        <taxon>Anthemidinae</taxon>
        <taxon>Tanacetum</taxon>
    </lineage>
</organism>
<evidence type="ECO:0000313" key="2">
    <source>
        <dbReference type="EMBL" id="GJT29884.1"/>
    </source>
</evidence>
<sequence>MLKILVDSWKSIMELYMMNRQHGRMILESVENGPLIWPSIEENGVTRPKKYSELSATEAIQADCDIKATNIILQGLPPEVYALVSNHKVAKELWERIQLLMQGTSLTKQERECKLYDEFDKFAYKKGETLREFYLRFSLLLNDMNIYNMKLEQFQVNTKFLNTLPPEWSKFMTDVKLVRDLHTTNIDQLHAYLGQHEFHANEVRLMHERNSDPLALVATHQMTQSPYQTHQNSYQNTQFQPQVSPYQSPQYGSPYQSQQYSTHQSSTPLSITYPSNDYQSSIHHNVYSPSSSIPQLECDDPIDAINHMMSFLTAVVTSRYPTTNNQLRNSSNPRTYTPGASGSNSGKQRTVIFYNYKGEGHMSTQCTKPKRKHDNSWFKDKVLLVQAQASGQILHEKELSFLADLGILEDAYDSDCDELNTAKVALMVNLSHYGSDALAKVHNHDNMNNNMLNEAVQAMPASE</sequence>
<keyword evidence="3" id="KW-1185">Reference proteome</keyword>
<protein>
    <recommendedName>
        <fullName evidence="4">Integrase, catalytic region, zinc finger, CCHC-type, peptidase aspartic, catalytic</fullName>
    </recommendedName>
</protein>
<dbReference type="EMBL" id="BQNB010014578">
    <property type="protein sequence ID" value="GJT29884.1"/>
    <property type="molecule type" value="Genomic_DNA"/>
</dbReference>
<reference evidence="2" key="2">
    <citation type="submission" date="2022-01" db="EMBL/GenBank/DDBJ databases">
        <authorList>
            <person name="Yamashiro T."/>
            <person name="Shiraishi A."/>
            <person name="Satake H."/>
            <person name="Nakayama K."/>
        </authorList>
    </citation>
    <scope>NUCLEOTIDE SEQUENCE</scope>
</reference>
<gene>
    <name evidence="2" type="ORF">Tco_0910159</name>
</gene>
<dbReference type="Proteomes" id="UP001151760">
    <property type="component" value="Unassembled WGS sequence"/>
</dbReference>
<accession>A0ABQ5CT24</accession>
<feature type="region of interest" description="Disordered" evidence="1">
    <location>
        <begin position="240"/>
        <end position="268"/>
    </location>
</feature>
<feature type="region of interest" description="Disordered" evidence="1">
    <location>
        <begin position="323"/>
        <end position="345"/>
    </location>
</feature>
<name>A0ABQ5CT24_9ASTR</name>
<reference evidence="2" key="1">
    <citation type="journal article" date="2022" name="Int. J. Mol. Sci.">
        <title>Draft Genome of Tanacetum Coccineum: Genomic Comparison of Closely Related Tanacetum-Family Plants.</title>
        <authorList>
            <person name="Yamashiro T."/>
            <person name="Shiraishi A."/>
            <person name="Nakayama K."/>
            <person name="Satake H."/>
        </authorList>
    </citation>
    <scope>NUCLEOTIDE SEQUENCE</scope>
</reference>
<evidence type="ECO:0000313" key="3">
    <source>
        <dbReference type="Proteomes" id="UP001151760"/>
    </source>
</evidence>